<dbReference type="Proteomes" id="UP000323632">
    <property type="component" value="Unassembled WGS sequence"/>
</dbReference>
<dbReference type="SMART" id="SM01382">
    <property type="entry name" value="Ribosomal_L2_C"/>
    <property type="match status" value="1"/>
</dbReference>
<dbReference type="InterPro" id="IPR022669">
    <property type="entry name" value="Ribosomal_uL2_C"/>
</dbReference>
<dbReference type="PROSITE" id="PS00467">
    <property type="entry name" value="RIBOSOMAL_L2"/>
    <property type="match status" value="1"/>
</dbReference>
<keyword evidence="10" id="KW-1185">Reference proteome</keyword>
<evidence type="ECO:0000256" key="3">
    <source>
        <dbReference type="ARBA" id="ARBA00023274"/>
    </source>
</evidence>
<dbReference type="Pfam" id="PF00181">
    <property type="entry name" value="Ribosomal_L2_N"/>
    <property type="match status" value="1"/>
</dbReference>
<protein>
    <recommendedName>
        <fullName evidence="4 5">Large ribosomal subunit protein uL2</fullName>
    </recommendedName>
</protein>
<dbReference type="GO" id="GO:0016740">
    <property type="term" value="F:transferase activity"/>
    <property type="evidence" value="ECO:0007669"/>
    <property type="project" value="InterPro"/>
</dbReference>
<evidence type="ECO:0000313" key="10">
    <source>
        <dbReference type="Proteomes" id="UP000323632"/>
    </source>
</evidence>
<evidence type="ECO:0000259" key="8">
    <source>
        <dbReference type="SMART" id="SM01383"/>
    </source>
</evidence>
<feature type="domain" description="Large ribosomal subunit protein uL2 RNA-binding" evidence="8">
    <location>
        <begin position="42"/>
        <end position="118"/>
    </location>
</feature>
<keyword evidence="3 5" id="KW-0687">Ribonucleoprotein</keyword>
<dbReference type="InterPro" id="IPR012340">
    <property type="entry name" value="NA-bd_OB-fold"/>
</dbReference>
<dbReference type="NCBIfam" id="TIGR01171">
    <property type="entry name" value="rplB_bact"/>
    <property type="match status" value="1"/>
</dbReference>
<dbReference type="GO" id="GO:0019843">
    <property type="term" value="F:rRNA binding"/>
    <property type="evidence" value="ECO:0007669"/>
    <property type="project" value="UniProtKB-UniRule"/>
</dbReference>
<dbReference type="Gene3D" id="2.30.30.30">
    <property type="match status" value="1"/>
</dbReference>
<evidence type="ECO:0000256" key="6">
    <source>
        <dbReference type="SAM" id="MobiDB-lite"/>
    </source>
</evidence>
<comment type="caution">
    <text evidence="9">The sequence shown here is derived from an EMBL/GenBank/DDBJ whole genome shotgun (WGS) entry which is preliminary data.</text>
</comment>
<dbReference type="InterPro" id="IPR008991">
    <property type="entry name" value="Translation_prot_SH3-like_sf"/>
</dbReference>
<evidence type="ECO:0000259" key="7">
    <source>
        <dbReference type="SMART" id="SM01382"/>
    </source>
</evidence>
<dbReference type="GO" id="GO:0015934">
    <property type="term" value="C:large ribosomal subunit"/>
    <property type="evidence" value="ECO:0007669"/>
    <property type="project" value="InterPro"/>
</dbReference>
<gene>
    <name evidence="5 9" type="primary">rplB</name>
    <name evidence="9" type="ORF">F0919_12170</name>
</gene>
<dbReference type="InterPro" id="IPR022671">
    <property type="entry name" value="Ribosomal_uL2_CS"/>
</dbReference>
<dbReference type="InterPro" id="IPR014726">
    <property type="entry name" value="Ribosomal_uL2_dom3"/>
</dbReference>
<dbReference type="FunFam" id="2.30.30.30:FF:000001">
    <property type="entry name" value="50S ribosomal protein L2"/>
    <property type="match status" value="1"/>
</dbReference>
<dbReference type="PANTHER" id="PTHR13691:SF5">
    <property type="entry name" value="LARGE RIBOSOMAL SUBUNIT PROTEIN UL2M"/>
    <property type="match status" value="1"/>
</dbReference>
<dbReference type="PIRSF" id="PIRSF002158">
    <property type="entry name" value="Ribosomal_L2"/>
    <property type="match status" value="1"/>
</dbReference>
<evidence type="ECO:0000256" key="1">
    <source>
        <dbReference type="ARBA" id="ARBA00005636"/>
    </source>
</evidence>
<comment type="subunit">
    <text evidence="5">Part of the 50S ribosomal subunit. Forms a bridge to the 30S subunit in the 70S ribosome.</text>
</comment>
<feature type="compositionally biased region" description="Basic and acidic residues" evidence="6">
    <location>
        <begin position="252"/>
        <end position="276"/>
    </location>
</feature>
<dbReference type="RefSeq" id="WP_150033045.1">
    <property type="nucleotide sequence ID" value="NZ_VWSH01000003.1"/>
</dbReference>
<evidence type="ECO:0000256" key="4">
    <source>
        <dbReference type="ARBA" id="ARBA00035242"/>
    </source>
</evidence>
<dbReference type="SMART" id="SM01383">
    <property type="entry name" value="Ribosomal_L2"/>
    <property type="match status" value="1"/>
</dbReference>
<dbReference type="InterPro" id="IPR005880">
    <property type="entry name" value="Ribosomal_uL2_bac/org-type"/>
</dbReference>
<dbReference type="FunFam" id="4.10.950.10:FF:000001">
    <property type="entry name" value="50S ribosomal protein L2"/>
    <property type="match status" value="1"/>
</dbReference>
<evidence type="ECO:0000256" key="2">
    <source>
        <dbReference type="ARBA" id="ARBA00022980"/>
    </source>
</evidence>
<dbReference type="PANTHER" id="PTHR13691">
    <property type="entry name" value="RIBOSOMAL PROTEIN L2"/>
    <property type="match status" value="1"/>
</dbReference>
<dbReference type="SUPFAM" id="SSF50104">
    <property type="entry name" value="Translation proteins SH3-like domain"/>
    <property type="match status" value="1"/>
</dbReference>
<dbReference type="AlphaFoldDB" id="A0A5M6CE23"/>
<evidence type="ECO:0000313" key="9">
    <source>
        <dbReference type="EMBL" id="KAA5533297.1"/>
    </source>
</evidence>
<keyword evidence="5" id="KW-0694">RNA-binding</keyword>
<accession>A0A5M6CE23</accession>
<feature type="region of interest" description="Disordered" evidence="6">
    <location>
        <begin position="223"/>
        <end position="283"/>
    </location>
</feature>
<comment type="similarity">
    <text evidence="1 5">Belongs to the universal ribosomal protein uL2 family.</text>
</comment>
<evidence type="ECO:0000256" key="5">
    <source>
        <dbReference type="HAMAP-Rule" id="MF_01320"/>
    </source>
</evidence>
<proteinExistence type="inferred from homology"/>
<name>A0A5M6CE23_9BACT</name>
<sequence>MALRKYKPTSAGTRWRVGNAYAEITTDTPEKSLLAPKKSTAGRNVQGRQVMRNIGGGHKQKYRIIDFKRNKKDIPATVKSIEYDPNRTAFIALLAYADGEKRYIIAPQGLEVGTKVISGDNVAPEVGNALLLKNMPLGTVIHNIEMQPGKGGAMARSAGTYAQLNAKEEKYAVIKMPSGELRKILSSCIATVGIVSNSDHALTRAGKAGANRWKGERPRVRGVAMNPVDHPMGGGEGKSSGGHPRSRTGKYAKGEKTRSLTKDSNKLIIQRRDGKKLSGKAKK</sequence>
<dbReference type="Pfam" id="PF03947">
    <property type="entry name" value="Ribosomal_L2_C"/>
    <property type="match status" value="1"/>
</dbReference>
<comment type="function">
    <text evidence="5">One of the primary rRNA binding proteins. Required for association of the 30S and 50S subunits to form the 70S ribosome, for tRNA binding and peptide bond formation. It has been suggested to have peptidyltransferase activity; this is somewhat controversial. Makes several contacts with the 16S rRNA in the 70S ribosome.</text>
</comment>
<dbReference type="SUPFAM" id="SSF50249">
    <property type="entry name" value="Nucleic acid-binding proteins"/>
    <property type="match status" value="1"/>
</dbReference>
<dbReference type="GO" id="GO:0003735">
    <property type="term" value="F:structural constituent of ribosome"/>
    <property type="evidence" value="ECO:0007669"/>
    <property type="project" value="InterPro"/>
</dbReference>
<dbReference type="Gene3D" id="2.40.50.140">
    <property type="entry name" value="Nucleic acid-binding proteins"/>
    <property type="match status" value="1"/>
</dbReference>
<dbReference type="InterPro" id="IPR002171">
    <property type="entry name" value="Ribosomal_uL2"/>
</dbReference>
<dbReference type="FunFam" id="2.40.50.140:FF:000003">
    <property type="entry name" value="50S ribosomal protein L2"/>
    <property type="match status" value="1"/>
</dbReference>
<dbReference type="InterPro" id="IPR022666">
    <property type="entry name" value="Ribosomal_uL2_RNA-bd_dom"/>
</dbReference>
<dbReference type="EMBL" id="VWSH01000003">
    <property type="protein sequence ID" value="KAA5533297.1"/>
    <property type="molecule type" value="Genomic_DNA"/>
</dbReference>
<keyword evidence="2 5" id="KW-0689">Ribosomal protein</keyword>
<organism evidence="9 10">
    <name type="scientific">Taibaiella lutea</name>
    <dbReference type="NCBI Taxonomy" id="2608001"/>
    <lineage>
        <taxon>Bacteria</taxon>
        <taxon>Pseudomonadati</taxon>
        <taxon>Bacteroidota</taxon>
        <taxon>Chitinophagia</taxon>
        <taxon>Chitinophagales</taxon>
        <taxon>Chitinophagaceae</taxon>
        <taxon>Taibaiella</taxon>
    </lineage>
</organism>
<dbReference type="Gene3D" id="4.10.950.10">
    <property type="entry name" value="Ribosomal protein L2, domain 3"/>
    <property type="match status" value="1"/>
</dbReference>
<reference evidence="9 10" key="1">
    <citation type="submission" date="2019-09" db="EMBL/GenBank/DDBJ databases">
        <title>Genome sequence and assembly of Taibaiella sp.</title>
        <authorList>
            <person name="Chhetri G."/>
        </authorList>
    </citation>
    <scope>NUCLEOTIDE SEQUENCE [LARGE SCALE GENOMIC DNA]</scope>
    <source>
        <strain evidence="9 10">KVB11</strain>
    </source>
</reference>
<keyword evidence="5" id="KW-0699">rRNA-binding</keyword>
<dbReference type="GO" id="GO:0002181">
    <property type="term" value="P:cytoplasmic translation"/>
    <property type="evidence" value="ECO:0007669"/>
    <property type="project" value="TreeGrafter"/>
</dbReference>
<dbReference type="HAMAP" id="MF_01320_B">
    <property type="entry name" value="Ribosomal_uL2_B"/>
    <property type="match status" value="1"/>
</dbReference>
<dbReference type="InterPro" id="IPR014722">
    <property type="entry name" value="Rib_uL2_dom2"/>
</dbReference>
<feature type="domain" description="Large ribosomal subunit protein uL2 C-terminal" evidence="7">
    <location>
        <begin position="124"/>
        <end position="251"/>
    </location>
</feature>